<dbReference type="PANTHER" id="PTHR16222:SF12">
    <property type="entry name" value="ADP-RIBOSYLGLYCOHYDROLASE-RELATED"/>
    <property type="match status" value="1"/>
</dbReference>
<keyword evidence="1" id="KW-0460">Magnesium</keyword>
<sequence length="317" mass="34280">MALIKDRFLGCLVGLAVGDALGTTVEFSSPGTFEPVTDIVGGGVFGLKPGQWTDDTSMALCLAESMVRKDGFDPADQMRRYTNWYHLGYMSSTGTCFDIGGATRAALHRFEATGDPYSGSVDPMTAGNGSIMRLAPVAMAYANRPEEAVMYAEMSSRTTHGAVESVESCAVLASILVAGLRGADKESMLSADVCYKWRQDEPAYSAAIEEIIRGSYRHKEPPEIQGTGYVIRSLEAALWAFHHSTSFEEGALLAVNLGDDADTTGAVYGQIAGAYYGISGIPSRWREKLAMKETIDELTEALWQKVEKDQTLQGEHL</sequence>
<dbReference type="EMBL" id="JARVWT010000013">
    <property type="protein sequence ID" value="MDH2333766.1"/>
    <property type="molecule type" value="Genomic_DNA"/>
</dbReference>
<feature type="binding site" evidence="1">
    <location>
        <position position="55"/>
    </location>
    <ligand>
        <name>Mg(2+)</name>
        <dbReference type="ChEBI" id="CHEBI:18420"/>
        <label>1</label>
    </ligand>
</feature>
<feature type="binding site" evidence="1">
    <location>
        <position position="262"/>
    </location>
    <ligand>
        <name>Mg(2+)</name>
        <dbReference type="ChEBI" id="CHEBI:18420"/>
        <label>1</label>
    </ligand>
</feature>
<protein>
    <submittedName>
        <fullName evidence="2">ADP-ribosylglycohydrolase family protein</fullName>
    </submittedName>
</protein>
<feature type="binding site" evidence="1">
    <location>
        <position position="263"/>
    </location>
    <ligand>
        <name>Mg(2+)</name>
        <dbReference type="ChEBI" id="CHEBI:18420"/>
        <label>1</label>
    </ligand>
</feature>
<dbReference type="InterPro" id="IPR036705">
    <property type="entry name" value="Ribosyl_crysJ1_sf"/>
</dbReference>
<dbReference type="InterPro" id="IPR050792">
    <property type="entry name" value="ADP-ribosylglycohydrolase"/>
</dbReference>
<gene>
    <name evidence="2" type="ORF">QDS18_23135</name>
</gene>
<dbReference type="RefSeq" id="WP_075155074.1">
    <property type="nucleotide sequence ID" value="NZ_CP011420.1"/>
</dbReference>
<reference evidence="2" key="1">
    <citation type="submission" date="2023-04" db="EMBL/GenBank/DDBJ databases">
        <title>Uncovering the Secrets of Slow-Growing Bacteria in Tropical Savanna Soil through Cultivation and Genomic Analysis.</title>
        <authorList>
            <person name="Goncalves O.S."/>
            <person name="Santana M.F."/>
        </authorList>
    </citation>
    <scope>NUCLEOTIDE SEQUENCE</scope>
    <source>
        <strain evidence="2">ANTI</strain>
    </source>
</reference>
<evidence type="ECO:0000313" key="3">
    <source>
        <dbReference type="Proteomes" id="UP001229409"/>
    </source>
</evidence>
<evidence type="ECO:0000313" key="2">
    <source>
        <dbReference type="EMBL" id="MDH2333766.1"/>
    </source>
</evidence>
<name>A0AAP4A332_PAEPO</name>
<accession>A0AAP4A332</accession>
<feature type="binding site" evidence="1">
    <location>
        <position position="53"/>
    </location>
    <ligand>
        <name>Mg(2+)</name>
        <dbReference type="ChEBI" id="CHEBI:18420"/>
        <label>1</label>
    </ligand>
</feature>
<comment type="caution">
    <text evidence="2">The sequence shown here is derived from an EMBL/GenBank/DDBJ whole genome shotgun (WGS) entry which is preliminary data.</text>
</comment>
<dbReference type="Pfam" id="PF03747">
    <property type="entry name" value="ADP_ribosyl_GH"/>
    <property type="match status" value="1"/>
</dbReference>
<evidence type="ECO:0000256" key="1">
    <source>
        <dbReference type="PIRSR" id="PIRSR605502-1"/>
    </source>
</evidence>
<dbReference type="AlphaFoldDB" id="A0AAP4A332"/>
<organism evidence="2 3">
    <name type="scientific">Paenibacillus polymyxa</name>
    <name type="common">Bacillus polymyxa</name>
    <dbReference type="NCBI Taxonomy" id="1406"/>
    <lineage>
        <taxon>Bacteria</taxon>
        <taxon>Bacillati</taxon>
        <taxon>Bacillota</taxon>
        <taxon>Bacilli</taxon>
        <taxon>Bacillales</taxon>
        <taxon>Paenibacillaceae</taxon>
        <taxon>Paenibacillus</taxon>
    </lineage>
</organism>
<dbReference type="InterPro" id="IPR005502">
    <property type="entry name" value="Ribosyl_crysJ1"/>
</dbReference>
<feature type="binding site" evidence="1">
    <location>
        <position position="54"/>
    </location>
    <ligand>
        <name>Mg(2+)</name>
        <dbReference type="ChEBI" id="CHEBI:18420"/>
        <label>1</label>
    </ligand>
</feature>
<dbReference type="GO" id="GO:0046872">
    <property type="term" value="F:metal ion binding"/>
    <property type="evidence" value="ECO:0007669"/>
    <property type="project" value="UniProtKB-KW"/>
</dbReference>
<dbReference type="SUPFAM" id="SSF101478">
    <property type="entry name" value="ADP-ribosylglycohydrolase"/>
    <property type="match status" value="1"/>
</dbReference>
<feature type="binding site" evidence="1">
    <location>
        <position position="260"/>
    </location>
    <ligand>
        <name>Mg(2+)</name>
        <dbReference type="ChEBI" id="CHEBI:18420"/>
        <label>1</label>
    </ligand>
</feature>
<keyword evidence="1" id="KW-0479">Metal-binding</keyword>
<proteinExistence type="predicted"/>
<dbReference type="PANTHER" id="PTHR16222">
    <property type="entry name" value="ADP-RIBOSYLGLYCOHYDROLASE"/>
    <property type="match status" value="1"/>
</dbReference>
<comment type="cofactor">
    <cofactor evidence="1">
        <name>Mg(2+)</name>
        <dbReference type="ChEBI" id="CHEBI:18420"/>
    </cofactor>
    <text evidence="1">Binds 2 magnesium ions per subunit.</text>
</comment>
<dbReference type="Proteomes" id="UP001229409">
    <property type="component" value="Unassembled WGS sequence"/>
</dbReference>
<dbReference type="Gene3D" id="1.10.4080.10">
    <property type="entry name" value="ADP-ribosylation/Crystallin J1"/>
    <property type="match status" value="1"/>
</dbReference>